<reference evidence="8" key="1">
    <citation type="journal article" date="2020" name="Fungal Divers.">
        <title>Resolving the Mortierellaceae phylogeny through synthesis of multi-gene phylogenetics and phylogenomics.</title>
        <authorList>
            <person name="Vandepol N."/>
            <person name="Liber J."/>
            <person name="Desiro A."/>
            <person name="Na H."/>
            <person name="Kennedy M."/>
            <person name="Barry K."/>
            <person name="Grigoriev I.V."/>
            <person name="Miller A.N."/>
            <person name="O'Donnell K."/>
            <person name="Stajich J.E."/>
            <person name="Bonito G."/>
        </authorList>
    </citation>
    <scope>NUCLEOTIDE SEQUENCE</scope>
    <source>
        <strain evidence="8">KOD1015</strain>
    </source>
</reference>
<dbReference type="InterPro" id="IPR049452">
    <property type="entry name" value="Anoctamin_TM"/>
</dbReference>
<protein>
    <recommendedName>
        <fullName evidence="7">Anoctamin transmembrane domain-containing protein</fullName>
    </recommendedName>
</protein>
<keyword evidence="2 6" id="KW-0812">Transmembrane</keyword>
<gene>
    <name evidence="8" type="ORF">BGW38_008947</name>
</gene>
<feature type="non-terminal residue" evidence="8">
    <location>
        <position position="367"/>
    </location>
</feature>
<dbReference type="OrthoDB" id="296386at2759"/>
<dbReference type="PANTHER" id="PTHR12308">
    <property type="entry name" value="ANOCTAMIN"/>
    <property type="match status" value="1"/>
</dbReference>
<evidence type="ECO:0000256" key="2">
    <source>
        <dbReference type="ARBA" id="ARBA00022692"/>
    </source>
</evidence>
<proteinExistence type="predicted"/>
<feature type="region of interest" description="Disordered" evidence="5">
    <location>
        <begin position="308"/>
        <end position="338"/>
    </location>
</feature>
<dbReference type="AlphaFoldDB" id="A0A9P6FJD5"/>
<evidence type="ECO:0000256" key="4">
    <source>
        <dbReference type="ARBA" id="ARBA00023136"/>
    </source>
</evidence>
<dbReference type="GO" id="GO:0016020">
    <property type="term" value="C:membrane"/>
    <property type="evidence" value="ECO:0007669"/>
    <property type="project" value="UniProtKB-SubCell"/>
</dbReference>
<feature type="transmembrane region" description="Helical" evidence="6">
    <location>
        <begin position="61"/>
        <end position="78"/>
    </location>
</feature>
<feature type="non-terminal residue" evidence="8">
    <location>
        <position position="1"/>
    </location>
</feature>
<evidence type="ECO:0000256" key="6">
    <source>
        <dbReference type="SAM" id="Phobius"/>
    </source>
</evidence>
<feature type="transmembrane region" description="Helical" evidence="6">
    <location>
        <begin position="218"/>
        <end position="237"/>
    </location>
</feature>
<feature type="transmembrane region" description="Helical" evidence="6">
    <location>
        <begin position="170"/>
        <end position="186"/>
    </location>
</feature>
<evidence type="ECO:0000313" key="9">
    <source>
        <dbReference type="Proteomes" id="UP000780801"/>
    </source>
</evidence>
<dbReference type="Pfam" id="PF04547">
    <property type="entry name" value="Anoctamin"/>
    <property type="match status" value="1"/>
</dbReference>
<keyword evidence="3 6" id="KW-1133">Transmembrane helix</keyword>
<sequence>AWLKSWSTKWFVNQDDFASIRDHFGEKVAYYFEFLEFYFLWLILPTGLGVLVHFFGSSYSIFYSFCVILWSVVYIESWKRREKELAHRWGVKNVTRNESRRPAFKGDKIVRDPLTNELKPFFSPWKRWARKIAGLPVIIGGALVLSLLLTLVFVLEVFLEVYYGGYMKEILVYLPTVLFTLALPYVEEICQDVSRWLTDFENHETHGSYDYHLVQKAFLFKALNSYLSILLTAYVYIPFGPRVIAVLQAIGLPFATVAIQPSMLQDRLQAFMISNQLISFFTETIYPWMSRRVISGAAMIHKEVSQKLHNDASTEKTGTSADSRVAEPVKEPHQDPKQVREFLRQVQEQVDLPEYDVNEDYGEMVEQ</sequence>
<evidence type="ECO:0000256" key="3">
    <source>
        <dbReference type="ARBA" id="ARBA00022989"/>
    </source>
</evidence>
<name>A0A9P6FJD5_9FUNG</name>
<dbReference type="Proteomes" id="UP000780801">
    <property type="component" value="Unassembled WGS sequence"/>
</dbReference>
<dbReference type="InterPro" id="IPR007632">
    <property type="entry name" value="Anoctamin"/>
</dbReference>
<feature type="transmembrane region" description="Helical" evidence="6">
    <location>
        <begin position="37"/>
        <end position="55"/>
    </location>
</feature>
<feature type="domain" description="Anoctamin transmembrane" evidence="7">
    <location>
        <begin position="20"/>
        <end position="367"/>
    </location>
</feature>
<comment type="caution">
    <text evidence="8">The sequence shown here is derived from an EMBL/GenBank/DDBJ whole genome shotgun (WGS) entry which is preliminary data.</text>
</comment>
<feature type="transmembrane region" description="Helical" evidence="6">
    <location>
        <begin position="132"/>
        <end position="158"/>
    </location>
</feature>
<evidence type="ECO:0000313" key="8">
    <source>
        <dbReference type="EMBL" id="KAF9563437.1"/>
    </source>
</evidence>
<keyword evidence="4 6" id="KW-0472">Membrane</keyword>
<comment type="subcellular location">
    <subcellularLocation>
        <location evidence="1">Membrane</location>
        <topology evidence="1">Multi-pass membrane protein</topology>
    </subcellularLocation>
</comment>
<evidence type="ECO:0000259" key="7">
    <source>
        <dbReference type="Pfam" id="PF04547"/>
    </source>
</evidence>
<evidence type="ECO:0000256" key="1">
    <source>
        <dbReference type="ARBA" id="ARBA00004141"/>
    </source>
</evidence>
<dbReference type="EMBL" id="JAABOA010006360">
    <property type="protein sequence ID" value="KAF9563437.1"/>
    <property type="molecule type" value="Genomic_DNA"/>
</dbReference>
<keyword evidence="9" id="KW-1185">Reference proteome</keyword>
<dbReference type="GO" id="GO:0005254">
    <property type="term" value="F:chloride channel activity"/>
    <property type="evidence" value="ECO:0007669"/>
    <property type="project" value="TreeGrafter"/>
</dbReference>
<dbReference type="GO" id="GO:0032541">
    <property type="term" value="C:cortical endoplasmic reticulum"/>
    <property type="evidence" value="ECO:0007669"/>
    <property type="project" value="TreeGrafter"/>
</dbReference>
<evidence type="ECO:0000256" key="5">
    <source>
        <dbReference type="SAM" id="MobiDB-lite"/>
    </source>
</evidence>
<accession>A0A9P6FJD5</accession>
<organism evidence="8 9">
    <name type="scientific">Lunasporangiospora selenospora</name>
    <dbReference type="NCBI Taxonomy" id="979761"/>
    <lineage>
        <taxon>Eukaryota</taxon>
        <taxon>Fungi</taxon>
        <taxon>Fungi incertae sedis</taxon>
        <taxon>Mucoromycota</taxon>
        <taxon>Mortierellomycotina</taxon>
        <taxon>Mortierellomycetes</taxon>
        <taxon>Mortierellales</taxon>
        <taxon>Mortierellaceae</taxon>
        <taxon>Lunasporangiospora</taxon>
    </lineage>
</organism>
<feature type="compositionally biased region" description="Basic and acidic residues" evidence="5">
    <location>
        <begin position="324"/>
        <end position="338"/>
    </location>
</feature>
<dbReference type="PANTHER" id="PTHR12308:SF73">
    <property type="entry name" value="ANOCTAMIN"/>
    <property type="match status" value="1"/>
</dbReference>